<dbReference type="PANTHER" id="PTHR47237:SF1">
    <property type="entry name" value="SLL0310 PROTEIN"/>
    <property type="match status" value="1"/>
</dbReference>
<dbReference type="EMBL" id="QAOT01000011">
    <property type="protein sequence ID" value="PTR17794.1"/>
    <property type="molecule type" value="Genomic_DNA"/>
</dbReference>
<dbReference type="PROSITE" id="PS51186">
    <property type="entry name" value="GNAT"/>
    <property type="match status" value="1"/>
</dbReference>
<dbReference type="InterPro" id="IPR016181">
    <property type="entry name" value="Acyl_CoA_acyltransferase"/>
</dbReference>
<dbReference type="OrthoDB" id="20916at2"/>
<organism evidence="2 3">
    <name type="scientific">Cereibacter azotoformans</name>
    <dbReference type="NCBI Taxonomy" id="43057"/>
    <lineage>
        <taxon>Bacteria</taxon>
        <taxon>Pseudomonadati</taxon>
        <taxon>Pseudomonadota</taxon>
        <taxon>Alphaproteobacteria</taxon>
        <taxon>Rhodobacterales</taxon>
        <taxon>Paracoccaceae</taxon>
        <taxon>Cereibacter</taxon>
    </lineage>
</organism>
<dbReference type="Pfam" id="PF00583">
    <property type="entry name" value="Acetyltransf_1"/>
    <property type="match status" value="1"/>
</dbReference>
<dbReference type="Gene3D" id="3.40.630.30">
    <property type="match status" value="1"/>
</dbReference>
<dbReference type="InterPro" id="IPR000182">
    <property type="entry name" value="GNAT_dom"/>
</dbReference>
<dbReference type="Gene3D" id="3.40.630.90">
    <property type="match status" value="1"/>
</dbReference>
<dbReference type="SUPFAM" id="SSF55729">
    <property type="entry name" value="Acyl-CoA N-acyltransferases (Nat)"/>
    <property type="match status" value="1"/>
</dbReference>
<name>A0A2T5K5W4_9RHOB</name>
<dbReference type="Proteomes" id="UP000244060">
    <property type="component" value="Unassembled WGS sequence"/>
</dbReference>
<dbReference type="Pfam" id="PF18014">
    <property type="entry name" value="Acetyltransf_18"/>
    <property type="match status" value="1"/>
</dbReference>
<keyword evidence="3" id="KW-1185">Reference proteome</keyword>
<evidence type="ECO:0000259" key="1">
    <source>
        <dbReference type="PROSITE" id="PS51186"/>
    </source>
</evidence>
<dbReference type="InterPro" id="IPR041496">
    <property type="entry name" value="YitH/HolE_GNAT"/>
</dbReference>
<reference evidence="2 3" key="1">
    <citation type="submission" date="2018-04" db="EMBL/GenBank/DDBJ databases">
        <title>Genomic Encyclopedia of Type Strains, Phase III (KMG-III): the genomes of soil and plant-associated and newly described type strains.</title>
        <authorList>
            <person name="Whitman W."/>
        </authorList>
    </citation>
    <scope>NUCLEOTIDE SEQUENCE [LARGE SCALE GENOMIC DNA]</scope>
    <source>
        <strain evidence="2 3">KA25</strain>
    </source>
</reference>
<dbReference type="CDD" id="cd04301">
    <property type="entry name" value="NAT_SF"/>
    <property type="match status" value="1"/>
</dbReference>
<gene>
    <name evidence="2" type="ORF">C8J28_11181</name>
</gene>
<dbReference type="GO" id="GO:0016747">
    <property type="term" value="F:acyltransferase activity, transferring groups other than amino-acyl groups"/>
    <property type="evidence" value="ECO:0007669"/>
    <property type="project" value="InterPro"/>
</dbReference>
<protein>
    <submittedName>
        <fullName evidence="2">Acetyltransferase (GNAT) family protein</fullName>
    </submittedName>
</protein>
<proteinExistence type="predicted"/>
<evidence type="ECO:0000313" key="3">
    <source>
        <dbReference type="Proteomes" id="UP000244060"/>
    </source>
</evidence>
<evidence type="ECO:0000313" key="2">
    <source>
        <dbReference type="EMBL" id="PTR17794.1"/>
    </source>
</evidence>
<dbReference type="PANTHER" id="PTHR47237">
    <property type="entry name" value="SLL0310 PROTEIN"/>
    <property type="match status" value="1"/>
</dbReference>
<accession>A0A2T5K5W4</accession>
<dbReference type="InterPro" id="IPR052729">
    <property type="entry name" value="Acyl/Acetyltrans_Enzymes"/>
</dbReference>
<feature type="domain" description="N-acetyltransferase" evidence="1">
    <location>
        <begin position="1"/>
        <end position="138"/>
    </location>
</feature>
<keyword evidence="2" id="KW-0808">Transferase</keyword>
<dbReference type="AlphaFoldDB" id="A0A2T5K5W4"/>
<comment type="caution">
    <text evidence="2">The sequence shown here is derived from an EMBL/GenBank/DDBJ whole genome shotgun (WGS) entry which is preliminary data.</text>
</comment>
<dbReference type="RefSeq" id="WP_108221256.1">
    <property type="nucleotide sequence ID" value="NZ_CP090022.1"/>
</dbReference>
<sequence>MIRRMTLPDLTRVLGWAADEGWNPGNDDAAAFLAADPDGFFLHEEAGEPVAAISVVNHDERTAFLGLYICRPEWRGRGIGLALWAHALAHAEARTVGLDGVAAQQANYARSGFVRAGATLRLEGRLAGEPLPEAIDPRPLIALDRAANGYDRTAFLAAWLAPTATRRTVVHGNGFATGRLCQRGCKIGPVVASDPATALDLIRGAAAAVECEEVIVDVPDTNPALIAALEALGFRETFRTARMYRGPAPVAGPTLQATGTLELG</sequence>